<reference evidence="1 2" key="1">
    <citation type="submission" date="2021-06" db="EMBL/GenBank/DDBJ databases">
        <title>Caerostris extrusa draft genome.</title>
        <authorList>
            <person name="Kono N."/>
            <person name="Arakawa K."/>
        </authorList>
    </citation>
    <scope>NUCLEOTIDE SEQUENCE [LARGE SCALE GENOMIC DNA]</scope>
</reference>
<dbReference type="EMBL" id="BPLR01001649">
    <property type="protein sequence ID" value="GIZ03771.1"/>
    <property type="molecule type" value="Genomic_DNA"/>
</dbReference>
<keyword evidence="2" id="KW-1185">Reference proteome</keyword>
<organism evidence="1 2">
    <name type="scientific">Caerostris extrusa</name>
    <name type="common">Bark spider</name>
    <name type="synonym">Caerostris bankana</name>
    <dbReference type="NCBI Taxonomy" id="172846"/>
    <lineage>
        <taxon>Eukaryota</taxon>
        <taxon>Metazoa</taxon>
        <taxon>Ecdysozoa</taxon>
        <taxon>Arthropoda</taxon>
        <taxon>Chelicerata</taxon>
        <taxon>Arachnida</taxon>
        <taxon>Araneae</taxon>
        <taxon>Araneomorphae</taxon>
        <taxon>Entelegynae</taxon>
        <taxon>Araneoidea</taxon>
        <taxon>Araneidae</taxon>
        <taxon>Caerostris</taxon>
    </lineage>
</organism>
<gene>
    <name evidence="1" type="ORF">CEXT_134501</name>
</gene>
<proteinExistence type="predicted"/>
<sequence>MRTSSRADRTVPFALHASEINYGDIMDLRLWSPTDVRRRTLDGIQFDICFEWKRDVASNCFRGQLQFNAGV</sequence>
<accession>A0AAV4YCP9</accession>
<dbReference type="AlphaFoldDB" id="A0AAV4YCP9"/>
<protein>
    <submittedName>
        <fullName evidence="1">Uncharacterized protein</fullName>
    </submittedName>
</protein>
<name>A0AAV4YCP9_CAEEX</name>
<comment type="caution">
    <text evidence="1">The sequence shown here is derived from an EMBL/GenBank/DDBJ whole genome shotgun (WGS) entry which is preliminary data.</text>
</comment>
<evidence type="ECO:0000313" key="2">
    <source>
        <dbReference type="Proteomes" id="UP001054945"/>
    </source>
</evidence>
<dbReference type="Proteomes" id="UP001054945">
    <property type="component" value="Unassembled WGS sequence"/>
</dbReference>
<evidence type="ECO:0000313" key="1">
    <source>
        <dbReference type="EMBL" id="GIZ03771.1"/>
    </source>
</evidence>